<comment type="similarity">
    <text evidence="2">Belongs to the tRNA methyltransferase O family.</text>
</comment>
<dbReference type="Proteomes" id="UP000606580">
    <property type="component" value="Unassembled WGS sequence"/>
</dbReference>
<dbReference type="InterPro" id="IPR058493">
    <property type="entry name" value="DUF8180"/>
</dbReference>
<protein>
    <submittedName>
        <fullName evidence="5">tRNA (N6-threonylcarbamoyladenosine(37)-N6)-methyltransferase TrmO</fullName>
    </submittedName>
</protein>
<keyword evidence="3" id="KW-0175">Coiled coil</keyword>
<dbReference type="PANTHER" id="PTHR12818:SF0">
    <property type="entry name" value="TRNA (ADENINE(37)-N6)-METHYLTRANSFERASE"/>
    <property type="match status" value="1"/>
</dbReference>
<dbReference type="InterPro" id="IPR036414">
    <property type="entry name" value="YaeB_N_sf"/>
</dbReference>
<dbReference type="InterPro" id="IPR036413">
    <property type="entry name" value="YaeB-like_sf"/>
</dbReference>
<dbReference type="NCBIfam" id="TIGR00104">
    <property type="entry name" value="tRNA_TsaA"/>
    <property type="match status" value="1"/>
</dbReference>
<evidence type="ECO:0000313" key="6">
    <source>
        <dbReference type="Proteomes" id="UP000606580"/>
    </source>
</evidence>
<keyword evidence="5" id="KW-0489">Methyltransferase</keyword>
<dbReference type="PROSITE" id="PS51668">
    <property type="entry name" value="TSAA_2"/>
    <property type="match status" value="1"/>
</dbReference>
<dbReference type="PANTHER" id="PTHR12818">
    <property type="entry name" value="TRNA (ADENINE(37)-N6)-METHYLTRANSFERASE"/>
    <property type="match status" value="1"/>
</dbReference>
<dbReference type="GO" id="GO:0032259">
    <property type="term" value="P:methylation"/>
    <property type="evidence" value="ECO:0007669"/>
    <property type="project" value="UniProtKB-KW"/>
</dbReference>
<sequence length="232" mass="26791">MNNHEKVESDIEKLKLLIPYWVNHNNEHIQDNEKWLRKVESLGLNNAAFELKEAIELLKEANRHIESVDNALETKKLQTISEKSTSFELKQIGVIRTPYIDNPPYQPVEDDRGDFRIAVNPEYTEGLNELAMFHYIYVIYYMHRVKRGLSVMVAPPRAGRSVGVFASRSPVRPNCIGLSIVRVKEIVNNEIFTSGIDVFDRTPLLDIKPYIKELDSKPDANDGWIERTNSRQ</sequence>
<dbReference type="InterPro" id="IPR040372">
    <property type="entry name" value="YaeB-like"/>
</dbReference>
<evidence type="ECO:0000259" key="4">
    <source>
        <dbReference type="PROSITE" id="PS51668"/>
    </source>
</evidence>
<evidence type="ECO:0000313" key="5">
    <source>
        <dbReference type="EMBL" id="NMG82694.1"/>
    </source>
</evidence>
<keyword evidence="1" id="KW-0949">S-adenosyl-L-methionine</keyword>
<gene>
    <name evidence="5" type="primary">tsaA</name>
    <name evidence="5" type="ORF">GIS02_00610</name>
</gene>
<dbReference type="Gene3D" id="2.40.30.70">
    <property type="entry name" value="YaeB-like"/>
    <property type="match status" value="1"/>
</dbReference>
<name>A0A848D8E7_9EURY</name>
<comment type="caution">
    <text evidence="5">The sequence shown here is derived from an EMBL/GenBank/DDBJ whole genome shotgun (WGS) entry which is preliminary data.</text>
</comment>
<feature type="coiled-coil region" evidence="3">
    <location>
        <begin position="44"/>
        <end position="78"/>
    </location>
</feature>
<dbReference type="CDD" id="cd09281">
    <property type="entry name" value="UPF0066"/>
    <property type="match status" value="1"/>
</dbReference>
<reference evidence="5" key="1">
    <citation type="journal article" date="2020" name="MBio">
        <title>'Candidatus Ethanoperedens,' a Thermophilic Genus of Archaea Mediating the Anaerobic Oxidation of Ethane.</title>
        <authorList>
            <person name="Hahn C.J."/>
            <person name="Laso-Perez R."/>
            <person name="Vulcano F."/>
            <person name="Vaziourakis K.M."/>
            <person name="Stokke R."/>
            <person name="Steen I.H."/>
            <person name="Teske A."/>
            <person name="Boetius A."/>
            <person name="Liebeke M."/>
            <person name="Amann R."/>
            <person name="Knittel K."/>
            <person name="Wegener G."/>
        </authorList>
    </citation>
    <scope>NUCLEOTIDE SEQUENCE</scope>
    <source>
        <strain evidence="5">GoM-Arc1-LC-WB58</strain>
    </source>
</reference>
<feature type="domain" description="TsaA-like" evidence="4">
    <location>
        <begin position="89"/>
        <end position="219"/>
    </location>
</feature>
<dbReference type="Pfam" id="PF01980">
    <property type="entry name" value="TrmO_N"/>
    <property type="match status" value="1"/>
</dbReference>
<dbReference type="EMBL" id="WNEG01000016">
    <property type="protein sequence ID" value="NMG82694.1"/>
    <property type="molecule type" value="Genomic_DNA"/>
</dbReference>
<proteinExistence type="inferred from homology"/>
<evidence type="ECO:0000256" key="2">
    <source>
        <dbReference type="ARBA" id="ARBA00033753"/>
    </source>
</evidence>
<dbReference type="InterPro" id="IPR023368">
    <property type="entry name" value="UPF0066_cons_site"/>
</dbReference>
<evidence type="ECO:0000256" key="1">
    <source>
        <dbReference type="ARBA" id="ARBA00022691"/>
    </source>
</evidence>
<dbReference type="GO" id="GO:0008168">
    <property type="term" value="F:methyltransferase activity"/>
    <property type="evidence" value="ECO:0007669"/>
    <property type="project" value="UniProtKB-KW"/>
</dbReference>
<dbReference type="AlphaFoldDB" id="A0A848D8E7"/>
<accession>A0A848D8E7</accession>
<organism evidence="5 6">
    <name type="scientific">Candidatus Ethanoperedens thermophilum</name>
    <dbReference type="NCBI Taxonomy" id="2766897"/>
    <lineage>
        <taxon>Archaea</taxon>
        <taxon>Methanobacteriati</taxon>
        <taxon>Methanobacteriota</taxon>
        <taxon>Stenosarchaea group</taxon>
        <taxon>Methanomicrobia</taxon>
        <taxon>Methanosarcinales</taxon>
        <taxon>Methanosarcinales incertae sedis</taxon>
        <taxon>GOM Arc I cluster</taxon>
        <taxon>Candidatus Ethanoperedens</taxon>
    </lineage>
</organism>
<evidence type="ECO:0000256" key="3">
    <source>
        <dbReference type="SAM" id="Coils"/>
    </source>
</evidence>
<dbReference type="PROSITE" id="PS01318">
    <property type="entry name" value="TSAA_1"/>
    <property type="match status" value="1"/>
</dbReference>
<dbReference type="Pfam" id="PF26551">
    <property type="entry name" value="DUF8180"/>
    <property type="match status" value="1"/>
</dbReference>
<dbReference type="InterPro" id="IPR023370">
    <property type="entry name" value="TrmO-like_N"/>
</dbReference>
<dbReference type="SUPFAM" id="SSF118196">
    <property type="entry name" value="YaeB-like"/>
    <property type="match status" value="1"/>
</dbReference>
<keyword evidence="5" id="KW-0808">Transferase</keyword>